<keyword evidence="6 7" id="KW-0472">Membrane</keyword>
<comment type="subcellular location">
    <subcellularLocation>
        <location evidence="1">Cell membrane</location>
        <topology evidence="1">Multi-pass membrane protein</topology>
    </subcellularLocation>
</comment>
<dbReference type="EMBL" id="PIPK01000006">
    <property type="protein sequence ID" value="RUO24571.1"/>
    <property type="molecule type" value="Genomic_DNA"/>
</dbReference>
<feature type="transmembrane region" description="Helical" evidence="7">
    <location>
        <begin position="233"/>
        <end position="255"/>
    </location>
</feature>
<evidence type="ECO:0000256" key="5">
    <source>
        <dbReference type="ARBA" id="ARBA00022989"/>
    </source>
</evidence>
<evidence type="ECO:0000313" key="9">
    <source>
        <dbReference type="EMBL" id="RUO24571.1"/>
    </source>
</evidence>
<feature type="transmembrane region" description="Helical" evidence="7">
    <location>
        <begin position="267"/>
        <end position="287"/>
    </location>
</feature>
<proteinExistence type="inferred from homology"/>
<dbReference type="AlphaFoldDB" id="A0A327WWV4"/>
<comment type="caution">
    <text evidence="8">The sequence shown here is derived from an EMBL/GenBank/DDBJ whole genome shotgun (WGS) entry which is preliminary data.</text>
</comment>
<organism evidence="8 10">
    <name type="scientific">Aliidiomarina maris</name>
    <dbReference type="NCBI Taxonomy" id="531312"/>
    <lineage>
        <taxon>Bacteria</taxon>
        <taxon>Pseudomonadati</taxon>
        <taxon>Pseudomonadota</taxon>
        <taxon>Gammaproteobacteria</taxon>
        <taxon>Alteromonadales</taxon>
        <taxon>Idiomarinaceae</taxon>
        <taxon>Aliidiomarina</taxon>
    </lineage>
</organism>
<comment type="similarity">
    <text evidence="2">Belongs to the UPF0324 family.</text>
</comment>
<evidence type="ECO:0000313" key="11">
    <source>
        <dbReference type="Proteomes" id="UP000287865"/>
    </source>
</evidence>
<dbReference type="Proteomes" id="UP000287865">
    <property type="component" value="Unassembled WGS sequence"/>
</dbReference>
<evidence type="ECO:0000313" key="8">
    <source>
        <dbReference type="EMBL" id="RAJ96960.1"/>
    </source>
</evidence>
<dbReference type="InterPro" id="IPR018383">
    <property type="entry name" value="UPF0324_pro"/>
</dbReference>
<evidence type="ECO:0000313" key="10">
    <source>
        <dbReference type="Proteomes" id="UP000249203"/>
    </source>
</evidence>
<dbReference type="EMBL" id="QLMD01000006">
    <property type="protein sequence ID" value="RAJ96960.1"/>
    <property type="molecule type" value="Genomic_DNA"/>
</dbReference>
<keyword evidence="11" id="KW-1185">Reference proteome</keyword>
<evidence type="ECO:0000256" key="1">
    <source>
        <dbReference type="ARBA" id="ARBA00004651"/>
    </source>
</evidence>
<evidence type="ECO:0000256" key="3">
    <source>
        <dbReference type="ARBA" id="ARBA00022475"/>
    </source>
</evidence>
<evidence type="ECO:0000256" key="7">
    <source>
        <dbReference type="SAM" id="Phobius"/>
    </source>
</evidence>
<keyword evidence="3" id="KW-1003">Cell membrane</keyword>
<evidence type="ECO:0000256" key="4">
    <source>
        <dbReference type="ARBA" id="ARBA00022692"/>
    </source>
</evidence>
<feature type="transmembrane region" description="Helical" evidence="7">
    <location>
        <begin position="202"/>
        <end position="221"/>
    </location>
</feature>
<keyword evidence="4 7" id="KW-0812">Transmembrane</keyword>
<dbReference type="RefSeq" id="WP_111569335.1">
    <property type="nucleotide sequence ID" value="NZ_PIPK01000006.1"/>
</dbReference>
<dbReference type="PANTHER" id="PTHR30106:SF1">
    <property type="entry name" value="UPF0324 MEMBRANE PROTEIN FN0533"/>
    <property type="match status" value="1"/>
</dbReference>
<keyword evidence="5 7" id="KW-1133">Transmembrane helix</keyword>
<feature type="transmembrane region" description="Helical" evidence="7">
    <location>
        <begin position="108"/>
        <end position="129"/>
    </location>
</feature>
<reference evidence="9 11" key="1">
    <citation type="journal article" date="2018" name="Front. Microbiol.">
        <title>Genome-Based Analysis Reveals the Taxonomy and Diversity of the Family Idiomarinaceae.</title>
        <authorList>
            <person name="Liu Y."/>
            <person name="Lai Q."/>
            <person name="Shao Z."/>
        </authorList>
    </citation>
    <scope>NUCLEOTIDE SEQUENCE [LARGE SCALE GENOMIC DNA]</scope>
    <source>
        <strain evidence="9 11">CF12-14</strain>
    </source>
</reference>
<dbReference type="GO" id="GO:0005886">
    <property type="term" value="C:plasma membrane"/>
    <property type="evidence" value="ECO:0007669"/>
    <property type="project" value="UniProtKB-SubCell"/>
</dbReference>
<gene>
    <name evidence="8" type="ORF">B0I24_10623</name>
    <name evidence="9" type="ORF">CWE07_07825</name>
</gene>
<feature type="transmembrane region" description="Helical" evidence="7">
    <location>
        <begin position="78"/>
        <end position="96"/>
    </location>
</feature>
<feature type="transmembrane region" description="Helical" evidence="7">
    <location>
        <begin position="54"/>
        <end position="71"/>
    </location>
</feature>
<accession>A0A327WWV4</accession>
<dbReference type="Proteomes" id="UP000249203">
    <property type="component" value="Unassembled WGS sequence"/>
</dbReference>
<dbReference type="PANTHER" id="PTHR30106">
    <property type="entry name" value="INNER MEMBRANE PROTEIN YEIH-RELATED"/>
    <property type="match status" value="1"/>
</dbReference>
<evidence type="ECO:0000256" key="2">
    <source>
        <dbReference type="ARBA" id="ARBA00007977"/>
    </source>
</evidence>
<name>A0A327WWV4_9GAMM</name>
<feature type="transmembrane region" description="Helical" evidence="7">
    <location>
        <begin position="296"/>
        <end position="315"/>
    </location>
</feature>
<sequence length="318" mass="33224">MRTLLSHPVLFFLLLAIVVIAPINAAGALAAGLVLALFNLVPASIPVATWAKKTLAVAVVGLGFGIQLSAAAALGREYAVTLMSLVILTLLAAWWVTRWLKVDSKTGFLIASGTAICGGSAIAAVAPAIRARTDQIAVALGCVFILNALALLLFPWVGQLLNLEPELFGVWAALAIHDTSSVVGAAQAYHVDAVAPATTLKLARALLIVPVVLVSVWLFNTQAPSARATLSKVPSFIIWFVLAMVVANVVVTWWPQAGVVFDSLTSTARQLLVASLFFVGASLRVSLIRQAGLKPIFLATLLWVGVAAGSLAALLHTS</sequence>
<dbReference type="Pfam" id="PF03601">
    <property type="entry name" value="Cons_hypoth698"/>
    <property type="match status" value="1"/>
</dbReference>
<reference evidence="8 10" key="2">
    <citation type="submission" date="2018-06" db="EMBL/GenBank/DDBJ databases">
        <title>Genomic Encyclopedia of Type Strains, Phase III (KMG-III): the genomes of soil and plant-associated and newly described type strains.</title>
        <authorList>
            <person name="Whitman W."/>
        </authorList>
    </citation>
    <scope>NUCLEOTIDE SEQUENCE [LARGE SCALE GENOMIC DNA]</scope>
    <source>
        <strain evidence="8 10">CGMCC 1.15366</strain>
    </source>
</reference>
<dbReference type="OrthoDB" id="5393513at2"/>
<feature type="transmembrane region" description="Helical" evidence="7">
    <location>
        <begin position="136"/>
        <end position="157"/>
    </location>
</feature>
<evidence type="ECO:0000256" key="6">
    <source>
        <dbReference type="ARBA" id="ARBA00023136"/>
    </source>
</evidence>
<protein>
    <submittedName>
        <fullName evidence="8">Putative integral membrane protein (TIGR00698 family)</fullName>
    </submittedName>
    <submittedName>
        <fullName evidence="9">Sulfate exporter family transporter</fullName>
    </submittedName>
</protein>